<evidence type="ECO:0000313" key="5">
    <source>
        <dbReference type="EMBL" id="EIE22136.1"/>
    </source>
</evidence>
<dbReference type="KEGG" id="csl:COCSUDRAFT_53713"/>
<dbReference type="RefSeq" id="XP_005646680.1">
    <property type="nucleotide sequence ID" value="XM_005646623.1"/>
</dbReference>
<protein>
    <recommendedName>
        <fullName evidence="3">Tubulin-specific chaperone A</fullName>
    </recommendedName>
</protein>
<keyword evidence="3" id="KW-0206">Cytoskeleton</keyword>
<organism evidence="5 6">
    <name type="scientific">Coccomyxa subellipsoidea (strain C-169)</name>
    <name type="common">Green microalga</name>
    <dbReference type="NCBI Taxonomy" id="574566"/>
    <lineage>
        <taxon>Eukaryota</taxon>
        <taxon>Viridiplantae</taxon>
        <taxon>Chlorophyta</taxon>
        <taxon>core chlorophytes</taxon>
        <taxon>Trebouxiophyceae</taxon>
        <taxon>Trebouxiophyceae incertae sedis</taxon>
        <taxon>Coccomyxaceae</taxon>
        <taxon>Coccomyxa</taxon>
        <taxon>Coccomyxa subellipsoidea</taxon>
    </lineage>
</organism>
<dbReference type="GO" id="GO:0007023">
    <property type="term" value="P:post-chaperonin tubulin folding pathway"/>
    <property type="evidence" value="ECO:0007669"/>
    <property type="project" value="UniProtKB-UniRule"/>
</dbReference>
<name>I0YUR7_COCSC</name>
<keyword evidence="4" id="KW-0175">Coiled coil</keyword>
<dbReference type="GO" id="GO:0007021">
    <property type="term" value="P:tubulin complex assembly"/>
    <property type="evidence" value="ECO:0007669"/>
    <property type="project" value="UniProtKB-UniRule"/>
</dbReference>
<accession>I0YUR7</accession>
<reference evidence="5 6" key="1">
    <citation type="journal article" date="2012" name="Genome Biol.">
        <title>The genome of the polar eukaryotic microalga coccomyxa subellipsoidea reveals traits of cold adaptation.</title>
        <authorList>
            <person name="Blanc G."/>
            <person name="Agarkova I."/>
            <person name="Grimwood J."/>
            <person name="Kuo A."/>
            <person name="Brueggeman A."/>
            <person name="Dunigan D."/>
            <person name="Gurnon J."/>
            <person name="Ladunga I."/>
            <person name="Lindquist E."/>
            <person name="Lucas S."/>
            <person name="Pangilinan J."/>
            <person name="Proschold T."/>
            <person name="Salamov A."/>
            <person name="Schmutz J."/>
            <person name="Weeks D."/>
            <person name="Yamada T."/>
            <person name="Claverie J.M."/>
            <person name="Grigoriev I."/>
            <person name="Van Etten J."/>
            <person name="Lomsadze A."/>
            <person name="Borodovsky M."/>
        </authorList>
    </citation>
    <scope>NUCLEOTIDE SEQUENCE [LARGE SCALE GENOMIC DNA]</scope>
    <source>
        <strain evidence="5 6">C-169</strain>
    </source>
</reference>
<dbReference type="InterPro" id="IPR004226">
    <property type="entry name" value="TBCA"/>
</dbReference>
<gene>
    <name evidence="5" type="ORF">COCSUDRAFT_53713</name>
</gene>
<dbReference type="STRING" id="574566.I0YUR7"/>
<keyword evidence="3" id="KW-0963">Cytoplasm</keyword>
<comment type="similarity">
    <text evidence="1 3">Belongs to the TBCA family.</text>
</comment>
<dbReference type="PANTHER" id="PTHR21500:SF0">
    <property type="entry name" value="TUBULIN-SPECIFIC CHAPERONE A"/>
    <property type="match status" value="1"/>
</dbReference>
<evidence type="ECO:0000256" key="4">
    <source>
        <dbReference type="SAM" id="Coils"/>
    </source>
</evidence>
<keyword evidence="3" id="KW-0493">Microtubule</keyword>
<dbReference type="GO" id="GO:0005829">
    <property type="term" value="C:cytosol"/>
    <property type="evidence" value="ECO:0007669"/>
    <property type="project" value="TreeGrafter"/>
</dbReference>
<dbReference type="PANTHER" id="PTHR21500">
    <property type="entry name" value="TUBULIN-SPECIFIC CHAPERONE A"/>
    <property type="match status" value="1"/>
</dbReference>
<evidence type="ECO:0000256" key="2">
    <source>
        <dbReference type="ARBA" id="ARBA00023186"/>
    </source>
</evidence>
<evidence type="ECO:0000313" key="6">
    <source>
        <dbReference type="Proteomes" id="UP000007264"/>
    </source>
</evidence>
<comment type="subunit">
    <text evidence="3">Supercomplex made of cofactors A to E. Cofactors A and D function by capturing and stabilizing tubulin in a quasi-native conformation. Cofactor E binds to the cofactor D-tubulin complex; interaction with cofactor C then causes the release of tubulin polypeptides that are committed to the native state.</text>
</comment>
<comment type="subcellular location">
    <subcellularLocation>
        <location evidence="3">Cytoplasm</location>
        <location evidence="3">Cytoskeleton</location>
    </subcellularLocation>
</comment>
<dbReference type="Proteomes" id="UP000007264">
    <property type="component" value="Unassembled WGS sequence"/>
</dbReference>
<evidence type="ECO:0000256" key="3">
    <source>
        <dbReference type="RuleBase" id="RU364030"/>
    </source>
</evidence>
<proteinExistence type="inferred from homology"/>
<keyword evidence="2 3" id="KW-0143">Chaperone</keyword>
<dbReference type="GO" id="GO:0005874">
    <property type="term" value="C:microtubule"/>
    <property type="evidence" value="ECO:0007669"/>
    <property type="project" value="UniProtKB-KW"/>
</dbReference>
<dbReference type="eggNOG" id="KOG3470">
    <property type="taxonomic scope" value="Eukaryota"/>
</dbReference>
<dbReference type="InterPro" id="IPR036126">
    <property type="entry name" value="TBCA_sf"/>
</dbReference>
<keyword evidence="6" id="KW-1185">Reference proteome</keyword>
<dbReference type="Pfam" id="PF02970">
    <property type="entry name" value="TBCA"/>
    <property type="match status" value="1"/>
</dbReference>
<dbReference type="EMBL" id="AGSI01000010">
    <property type="protein sequence ID" value="EIE22136.1"/>
    <property type="molecule type" value="Genomic_DNA"/>
</dbReference>
<comment type="caution">
    <text evidence="5">The sequence shown here is derived from an EMBL/GenBank/DDBJ whole genome shotgun (WGS) entry which is preliminary data.</text>
</comment>
<feature type="coiled-coil region" evidence="4">
    <location>
        <begin position="16"/>
        <end position="102"/>
    </location>
</feature>
<dbReference type="GO" id="GO:0048487">
    <property type="term" value="F:beta-tubulin binding"/>
    <property type="evidence" value="ECO:0007669"/>
    <property type="project" value="InterPro"/>
</dbReference>
<dbReference type="OrthoDB" id="296187at2759"/>
<dbReference type="SUPFAM" id="SSF46988">
    <property type="entry name" value="Tubulin chaperone cofactor A"/>
    <property type="match status" value="1"/>
</dbReference>
<evidence type="ECO:0000256" key="1">
    <source>
        <dbReference type="ARBA" id="ARBA00006806"/>
    </source>
</evidence>
<dbReference type="Gene3D" id="1.20.58.90">
    <property type="match status" value="1"/>
</dbReference>
<dbReference type="AlphaFoldDB" id="I0YUR7"/>
<dbReference type="GeneID" id="17040122"/>
<sequence length="110" mass="12342">MDAADLRLLKIKTGSLNRLKKELGLYKQEEEQERQKVARMKSENADYHDIKHAENVLEEATRMIPDTRQRLEGALQDLSNFMSGLKEEAASAEELATAKEAASAAQLALQ</sequence>